<dbReference type="RefSeq" id="WP_238727346.1">
    <property type="nucleotide sequence ID" value="NZ_JAHQCX010000018.1"/>
</dbReference>
<proteinExistence type="predicted"/>
<protein>
    <submittedName>
        <fullName evidence="1">Uncharacterized protein</fullName>
    </submittedName>
</protein>
<gene>
    <name evidence="1" type="ORF">KTH90_20000</name>
</gene>
<keyword evidence="2" id="KW-1185">Reference proteome</keyword>
<sequence>MKKTLELPVEIGTVVYEAEFPKYPQRVIGYRIGRMMGEDEEEFEDERETDELYMEYEGCGMSGSSSAFMFGKSVFLTRGEAEQAFLKTDN</sequence>
<accession>A0ABS6KCQ5</accession>
<dbReference type="EMBL" id="JAHQCX010000018">
    <property type="protein sequence ID" value="MBU9728290.1"/>
    <property type="molecule type" value="Genomic_DNA"/>
</dbReference>
<comment type="caution">
    <text evidence="1">The sequence shown here is derived from an EMBL/GenBank/DDBJ whole genome shotgun (WGS) entry which is preliminary data.</text>
</comment>
<organism evidence="1 2">
    <name type="scientific">Diplocloster modestus</name>
    <dbReference type="NCBI Taxonomy" id="2850322"/>
    <lineage>
        <taxon>Bacteria</taxon>
        <taxon>Bacillati</taxon>
        <taxon>Bacillota</taxon>
        <taxon>Clostridia</taxon>
        <taxon>Lachnospirales</taxon>
        <taxon>Lachnospiraceae</taxon>
        <taxon>Diplocloster</taxon>
    </lineage>
</organism>
<evidence type="ECO:0000313" key="2">
    <source>
        <dbReference type="Proteomes" id="UP001314681"/>
    </source>
</evidence>
<reference evidence="1 2" key="1">
    <citation type="submission" date="2021-06" db="EMBL/GenBank/DDBJ databases">
        <title>Description of novel taxa of the family Lachnospiraceae.</title>
        <authorList>
            <person name="Chaplin A.V."/>
            <person name="Sokolova S.R."/>
            <person name="Pikina A.P."/>
            <person name="Korzhanova M."/>
            <person name="Belova V."/>
            <person name="Korostin D."/>
            <person name="Efimov B.A."/>
        </authorList>
    </citation>
    <scope>NUCLEOTIDE SEQUENCE [LARGE SCALE GENOMIC DNA]</scope>
    <source>
        <strain evidence="1 2">ASD4241</strain>
    </source>
</reference>
<name>A0ABS6KCQ5_9FIRM</name>
<evidence type="ECO:0000313" key="1">
    <source>
        <dbReference type="EMBL" id="MBU9728290.1"/>
    </source>
</evidence>
<dbReference type="Proteomes" id="UP001314681">
    <property type="component" value="Unassembled WGS sequence"/>
</dbReference>